<dbReference type="EMBL" id="JANBPW010006895">
    <property type="protein sequence ID" value="KAJ1926779.1"/>
    <property type="molecule type" value="Genomic_DNA"/>
</dbReference>
<dbReference type="Proteomes" id="UP001150603">
    <property type="component" value="Unassembled WGS sequence"/>
</dbReference>
<feature type="non-terminal residue" evidence="1">
    <location>
        <position position="1"/>
    </location>
</feature>
<sequence>GPLEREKGVVKKFCAQYAVLTKLGFLHCFADQLFLLESDPDASFFLRDCNVSPLEDGNSFTLFLTDKVVGRSKYVFRSHDRKAIRQWWSIIDSIIRSAPSPSNDGTIVGGALRDPEMAARAVAGVQPNNMPTASGLTASELAARNLEEDMARRSASPDEYPKGNVWPGSTNLPPPPPPPRQPQSVSMGSTEQPAARFLDLKHDVDKLSLDDIQPASVIMSPTEPHPPFNK</sequence>
<gene>
    <name evidence="1" type="ORF">FBU59_007287</name>
</gene>
<evidence type="ECO:0000313" key="2">
    <source>
        <dbReference type="Proteomes" id="UP001150603"/>
    </source>
</evidence>
<organism evidence="1 2">
    <name type="scientific">Linderina macrospora</name>
    <dbReference type="NCBI Taxonomy" id="4868"/>
    <lineage>
        <taxon>Eukaryota</taxon>
        <taxon>Fungi</taxon>
        <taxon>Fungi incertae sedis</taxon>
        <taxon>Zoopagomycota</taxon>
        <taxon>Kickxellomycotina</taxon>
        <taxon>Kickxellomycetes</taxon>
        <taxon>Kickxellales</taxon>
        <taxon>Kickxellaceae</taxon>
        <taxon>Linderina</taxon>
    </lineage>
</organism>
<comment type="caution">
    <text evidence="1">The sequence shown here is derived from an EMBL/GenBank/DDBJ whole genome shotgun (WGS) entry which is preliminary data.</text>
</comment>
<protein>
    <submittedName>
        <fullName evidence="1">Uncharacterized protein</fullName>
    </submittedName>
</protein>
<evidence type="ECO:0000313" key="1">
    <source>
        <dbReference type="EMBL" id="KAJ1926779.1"/>
    </source>
</evidence>
<reference evidence="1" key="1">
    <citation type="submission" date="2022-07" db="EMBL/GenBank/DDBJ databases">
        <title>Phylogenomic reconstructions and comparative analyses of Kickxellomycotina fungi.</title>
        <authorList>
            <person name="Reynolds N.K."/>
            <person name="Stajich J.E."/>
            <person name="Barry K."/>
            <person name="Grigoriev I.V."/>
            <person name="Crous P."/>
            <person name="Smith M.E."/>
        </authorList>
    </citation>
    <scope>NUCLEOTIDE SEQUENCE</scope>
    <source>
        <strain evidence="1">NRRL 5244</strain>
    </source>
</reference>
<name>A0ACC1IXF8_9FUNG</name>
<keyword evidence="2" id="KW-1185">Reference proteome</keyword>
<proteinExistence type="predicted"/>
<accession>A0ACC1IXF8</accession>